<evidence type="ECO:0000256" key="4">
    <source>
        <dbReference type="ARBA" id="ARBA00022553"/>
    </source>
</evidence>
<evidence type="ECO:0000256" key="5">
    <source>
        <dbReference type="ARBA" id="ARBA00022679"/>
    </source>
</evidence>
<dbReference type="Pfam" id="PF02518">
    <property type="entry name" value="HATPase_c"/>
    <property type="match status" value="1"/>
</dbReference>
<dbReference type="CDD" id="cd00082">
    <property type="entry name" value="HisKA"/>
    <property type="match status" value="1"/>
</dbReference>
<keyword evidence="12 13" id="KW-0472">Membrane</keyword>
<keyword evidence="8 15" id="KW-0418">Kinase</keyword>
<dbReference type="SUPFAM" id="SSF52402">
    <property type="entry name" value="Adenine nucleotide alpha hydrolases-like"/>
    <property type="match status" value="1"/>
</dbReference>
<dbReference type="Gene3D" id="3.40.50.300">
    <property type="entry name" value="P-loop containing nucleotide triphosphate hydrolases"/>
    <property type="match status" value="1"/>
</dbReference>
<dbReference type="PANTHER" id="PTHR45569:SF1">
    <property type="entry name" value="SENSOR PROTEIN KDPD"/>
    <property type="match status" value="1"/>
</dbReference>
<comment type="catalytic activity">
    <reaction evidence="1">
        <text>ATP + protein L-histidine = ADP + protein N-phospho-L-histidine.</text>
        <dbReference type="EC" id="2.7.13.3"/>
    </reaction>
</comment>
<evidence type="ECO:0000259" key="14">
    <source>
        <dbReference type="PROSITE" id="PS50109"/>
    </source>
</evidence>
<keyword evidence="10 13" id="KW-1133">Transmembrane helix</keyword>
<dbReference type="InterPro" id="IPR036097">
    <property type="entry name" value="HisK_dim/P_sf"/>
</dbReference>
<dbReference type="InterPro" id="IPR005467">
    <property type="entry name" value="His_kinase_dom"/>
</dbReference>
<dbReference type="PRINTS" id="PR00344">
    <property type="entry name" value="BCTRLSENSOR"/>
</dbReference>
<dbReference type="InterPro" id="IPR027417">
    <property type="entry name" value="P-loop_NTPase"/>
</dbReference>
<dbReference type="GO" id="GO:0000155">
    <property type="term" value="F:phosphorelay sensor kinase activity"/>
    <property type="evidence" value="ECO:0007669"/>
    <property type="project" value="InterPro"/>
</dbReference>
<dbReference type="InterPro" id="IPR029016">
    <property type="entry name" value="GAF-like_dom_sf"/>
</dbReference>
<dbReference type="SMART" id="SM00388">
    <property type="entry name" value="HisKA"/>
    <property type="match status" value="1"/>
</dbReference>
<dbReference type="SUPFAM" id="SSF52540">
    <property type="entry name" value="P-loop containing nucleoside triphosphate hydrolases"/>
    <property type="match status" value="1"/>
</dbReference>
<dbReference type="SUPFAM" id="SSF55874">
    <property type="entry name" value="ATPase domain of HSP90 chaperone/DNA topoisomerase II/histidine kinase"/>
    <property type="match status" value="1"/>
</dbReference>
<dbReference type="GO" id="GO:0005524">
    <property type="term" value="F:ATP binding"/>
    <property type="evidence" value="ECO:0007669"/>
    <property type="project" value="UniProtKB-KW"/>
</dbReference>
<reference evidence="15" key="2">
    <citation type="submission" date="2021-01" db="EMBL/GenBank/DDBJ databases">
        <authorList>
            <person name="Mieszkin S."/>
            <person name="Pouder E."/>
            <person name="Alain K."/>
        </authorList>
    </citation>
    <scope>NUCLEOTIDE SEQUENCE</scope>
    <source>
        <strain evidence="15">HW T2.11</strain>
    </source>
</reference>
<dbReference type="SUPFAM" id="SSF47384">
    <property type="entry name" value="Homodimeric domain of signal transducing histidine kinase"/>
    <property type="match status" value="1"/>
</dbReference>
<organism evidence="15 16">
    <name type="scientific">Acidisoma silvae</name>
    <dbReference type="NCBI Taxonomy" id="2802396"/>
    <lineage>
        <taxon>Bacteria</taxon>
        <taxon>Pseudomonadati</taxon>
        <taxon>Pseudomonadota</taxon>
        <taxon>Alphaproteobacteria</taxon>
        <taxon>Acetobacterales</taxon>
        <taxon>Acidocellaceae</taxon>
        <taxon>Acidisoma</taxon>
    </lineage>
</organism>
<dbReference type="InterPro" id="IPR052023">
    <property type="entry name" value="Histidine_kinase_KdpD"/>
</dbReference>
<evidence type="ECO:0000256" key="11">
    <source>
        <dbReference type="ARBA" id="ARBA00023012"/>
    </source>
</evidence>
<dbReference type="GO" id="GO:0005886">
    <property type="term" value="C:plasma membrane"/>
    <property type="evidence" value="ECO:0007669"/>
    <property type="project" value="TreeGrafter"/>
</dbReference>
<evidence type="ECO:0000256" key="7">
    <source>
        <dbReference type="ARBA" id="ARBA00022741"/>
    </source>
</evidence>
<evidence type="ECO:0000256" key="10">
    <source>
        <dbReference type="ARBA" id="ARBA00022989"/>
    </source>
</evidence>
<dbReference type="InterPro" id="IPR038318">
    <property type="entry name" value="KdpD_sf"/>
</dbReference>
<evidence type="ECO:0000256" key="8">
    <source>
        <dbReference type="ARBA" id="ARBA00022777"/>
    </source>
</evidence>
<dbReference type="FunFam" id="3.40.50.300:FF:000483">
    <property type="entry name" value="Sensor histidine kinase KdpD"/>
    <property type="match status" value="1"/>
</dbReference>
<dbReference type="Pfam" id="PF02702">
    <property type="entry name" value="KdpD"/>
    <property type="match status" value="1"/>
</dbReference>
<reference evidence="15" key="1">
    <citation type="journal article" date="2021" name="Microorganisms">
        <title>Acidisoma silvae sp. nov. and Acidisomacellulosilytica sp. nov., Two Acidophilic Bacteria Isolated from Decaying Wood, Hydrolyzing Cellulose and Producing Poly-3-hydroxybutyrate.</title>
        <authorList>
            <person name="Mieszkin S."/>
            <person name="Pouder E."/>
            <person name="Uroz S."/>
            <person name="Simon-Colin C."/>
            <person name="Alain K."/>
        </authorList>
    </citation>
    <scope>NUCLEOTIDE SEQUENCE</scope>
    <source>
        <strain evidence="15">HW T2.11</strain>
    </source>
</reference>
<proteinExistence type="predicted"/>
<evidence type="ECO:0000256" key="9">
    <source>
        <dbReference type="ARBA" id="ARBA00022840"/>
    </source>
</evidence>
<dbReference type="RefSeq" id="WP_227321104.1">
    <property type="nucleotide sequence ID" value="NZ_JAESVB010000003.1"/>
</dbReference>
<dbReference type="InterPro" id="IPR003852">
    <property type="entry name" value="Sig_transdc_His_kinase_KdpD_N"/>
</dbReference>
<dbReference type="Pfam" id="PF00512">
    <property type="entry name" value="HisKA"/>
    <property type="match status" value="1"/>
</dbReference>
<evidence type="ECO:0000256" key="3">
    <source>
        <dbReference type="ARBA" id="ARBA00012438"/>
    </source>
</evidence>
<dbReference type="InterPro" id="IPR004358">
    <property type="entry name" value="Sig_transdc_His_kin-like_C"/>
</dbReference>
<dbReference type="InterPro" id="IPR036890">
    <property type="entry name" value="HATPase_C_sf"/>
</dbReference>
<dbReference type="InterPro" id="IPR003018">
    <property type="entry name" value="GAF"/>
</dbReference>
<dbReference type="InterPro" id="IPR014729">
    <property type="entry name" value="Rossmann-like_a/b/a_fold"/>
</dbReference>
<evidence type="ECO:0000313" key="16">
    <source>
        <dbReference type="Proteomes" id="UP000708298"/>
    </source>
</evidence>
<accession>A0A963YRV7</accession>
<dbReference type="AlphaFoldDB" id="A0A963YRV7"/>
<dbReference type="Gene3D" id="3.30.450.40">
    <property type="match status" value="1"/>
</dbReference>
<keyword evidence="11" id="KW-0902">Two-component regulatory system</keyword>
<evidence type="ECO:0000256" key="13">
    <source>
        <dbReference type="SAM" id="Phobius"/>
    </source>
</evidence>
<dbReference type="Gene3D" id="3.40.50.620">
    <property type="entry name" value="HUPs"/>
    <property type="match status" value="1"/>
</dbReference>
<keyword evidence="5" id="KW-0808">Transferase</keyword>
<evidence type="ECO:0000313" key="15">
    <source>
        <dbReference type="EMBL" id="MCB8875457.1"/>
    </source>
</evidence>
<feature type="transmembrane region" description="Helical" evidence="13">
    <location>
        <begin position="426"/>
        <end position="453"/>
    </location>
</feature>
<feature type="domain" description="Histidine kinase" evidence="14">
    <location>
        <begin position="666"/>
        <end position="885"/>
    </location>
</feature>
<keyword evidence="6 13" id="KW-0812">Transmembrane</keyword>
<evidence type="ECO:0000256" key="12">
    <source>
        <dbReference type="ARBA" id="ARBA00023136"/>
    </source>
</evidence>
<keyword evidence="4" id="KW-0597">Phosphoprotein</keyword>
<keyword evidence="16" id="KW-1185">Reference proteome</keyword>
<evidence type="ECO:0000256" key="6">
    <source>
        <dbReference type="ARBA" id="ARBA00022692"/>
    </source>
</evidence>
<dbReference type="Gene3D" id="1.20.120.620">
    <property type="entry name" value="Backbone structure of the membrane domain of e. Coli histidine kinase receptor kdpd"/>
    <property type="match status" value="1"/>
</dbReference>
<name>A0A963YRV7_9PROT</name>
<gene>
    <name evidence="15" type="ORF">ASILVAE211_09720</name>
</gene>
<feature type="transmembrane region" description="Helical" evidence="13">
    <location>
        <begin position="395"/>
        <end position="414"/>
    </location>
</feature>
<dbReference type="PROSITE" id="PS50109">
    <property type="entry name" value="HIS_KIN"/>
    <property type="match status" value="1"/>
</dbReference>
<keyword evidence="7" id="KW-0547">Nucleotide-binding</keyword>
<dbReference type="InterPro" id="IPR025201">
    <property type="entry name" value="KdpD_TM"/>
</dbReference>
<dbReference type="EMBL" id="JAESVB010000003">
    <property type="protein sequence ID" value="MCB8875457.1"/>
    <property type="molecule type" value="Genomic_DNA"/>
</dbReference>
<dbReference type="Gene3D" id="1.10.287.130">
    <property type="match status" value="1"/>
</dbReference>
<dbReference type="PANTHER" id="PTHR45569">
    <property type="entry name" value="SENSOR PROTEIN KDPD"/>
    <property type="match status" value="1"/>
</dbReference>
<dbReference type="GO" id="GO:0005737">
    <property type="term" value="C:cytoplasm"/>
    <property type="evidence" value="ECO:0007669"/>
    <property type="project" value="UniProtKB-ARBA"/>
</dbReference>
<dbReference type="Gene3D" id="3.30.565.10">
    <property type="entry name" value="Histidine kinase-like ATPase, C-terminal domain"/>
    <property type="match status" value="1"/>
</dbReference>
<sequence length="890" mass="95551">MRGDHRPDPDALAAALRVKGRAGLRIFLGAAPGVGKTWEMLSAGRQRAREGADVLIGVVETHGRAETEAQIGDLPILPSRQIPYRGQTLAEFDLDGAIARRPALILIDELAHTNAPGSQHAKRWEDVTALLEAGIPVWATLNVQHLESLNDDVARITGVRVTETLPDQVLELADEIELIDITPTELRKRLTDGKIYRPETARRALDAFFREGNLTALREIALRRVAQHVDADVRLYMQTNAIKGPWPASERILALIGADASAEAVVRRAKQLADALRAPWIALHVERPKDGLSGVLKSQAPKALAARLGAEVETRAGRDIAAIALDVAASRNVTQIVIGSPRPRRFRHIGRRLWARPSLAEQLLRQGNDFNLLVVPSLAERSPRRLWPRLPRTPLPWLAGVSVIALVVGLGELAQPWLNHEALGMVFLAAVMAVAAFYGLAIGLFAAALGFLSWNFFFLPPLYQLTINDPRDIVAVIVFGIVASSTGLLAGRVRAEAVAAQGRIEGLRRIGLFSRRLGEPATEDELMVEIAQQAAALAPEAAVLTDTPAGLTLRALRPENSAPLDESSLAAARWAYARQEEAGAGTATLPSASWRFLPIRTSRGVAGVLGFRPPAAGPLSTPSLQAVLALADQAAVALERVRLAAEAARGEALSETQALRTALLNSLSHDLRTPLTGIRGAAETLRASWERLSEPVRRDLLASIEEDVGRMTRFLANIMDLTRLEGGDIAPRLMAVELAPLFDAVCGRVPGSLHMAVSLPEGLACRADPALLEQALANVLENAVKYSPVGAGIRLQASEDKGRVVITLADEGIGIPPEDLAQVFDSFYRAKHGDRVTPGTGLGLAIARGFVQAMGGTIAALSPRPDLPRDGLPGTVITITLPLAERDRQA</sequence>
<dbReference type="CDD" id="cd00075">
    <property type="entry name" value="HATPase"/>
    <property type="match status" value="1"/>
</dbReference>
<dbReference type="SUPFAM" id="SSF55781">
    <property type="entry name" value="GAF domain-like"/>
    <property type="match status" value="1"/>
</dbReference>
<dbReference type="EC" id="2.7.13.3" evidence="3"/>
<dbReference type="InterPro" id="IPR003594">
    <property type="entry name" value="HATPase_dom"/>
</dbReference>
<protein>
    <recommendedName>
        <fullName evidence="3">histidine kinase</fullName>
        <ecNumber evidence="3">2.7.13.3</ecNumber>
    </recommendedName>
</protein>
<dbReference type="Pfam" id="PF13492">
    <property type="entry name" value="GAF_3"/>
    <property type="match status" value="1"/>
</dbReference>
<dbReference type="SMART" id="SM00387">
    <property type="entry name" value="HATPase_c"/>
    <property type="match status" value="1"/>
</dbReference>
<comment type="subcellular location">
    <subcellularLocation>
        <location evidence="2">Membrane</location>
        <topology evidence="2">Multi-pass membrane protein</topology>
    </subcellularLocation>
</comment>
<comment type="caution">
    <text evidence="15">The sequence shown here is derived from an EMBL/GenBank/DDBJ whole genome shotgun (WGS) entry which is preliminary data.</text>
</comment>
<dbReference type="Proteomes" id="UP000708298">
    <property type="component" value="Unassembled WGS sequence"/>
</dbReference>
<dbReference type="Pfam" id="PF13493">
    <property type="entry name" value="DUF4118"/>
    <property type="match status" value="1"/>
</dbReference>
<keyword evidence="9" id="KW-0067">ATP-binding</keyword>
<evidence type="ECO:0000256" key="1">
    <source>
        <dbReference type="ARBA" id="ARBA00000085"/>
    </source>
</evidence>
<evidence type="ECO:0000256" key="2">
    <source>
        <dbReference type="ARBA" id="ARBA00004141"/>
    </source>
</evidence>
<dbReference type="InterPro" id="IPR003661">
    <property type="entry name" value="HisK_dim/P_dom"/>
</dbReference>